<reference evidence="2" key="1">
    <citation type="journal article" date="2023" name="Mol. Phylogenet. Evol.">
        <title>Genome-scale phylogeny and comparative genomics of the fungal order Sordariales.</title>
        <authorList>
            <person name="Hensen N."/>
            <person name="Bonometti L."/>
            <person name="Westerberg I."/>
            <person name="Brannstrom I.O."/>
            <person name="Guillou S."/>
            <person name="Cros-Aarteil S."/>
            <person name="Calhoun S."/>
            <person name="Haridas S."/>
            <person name="Kuo A."/>
            <person name="Mondo S."/>
            <person name="Pangilinan J."/>
            <person name="Riley R."/>
            <person name="LaButti K."/>
            <person name="Andreopoulos B."/>
            <person name="Lipzen A."/>
            <person name="Chen C."/>
            <person name="Yan M."/>
            <person name="Daum C."/>
            <person name="Ng V."/>
            <person name="Clum A."/>
            <person name="Steindorff A."/>
            <person name="Ohm R.A."/>
            <person name="Martin F."/>
            <person name="Silar P."/>
            <person name="Natvig D.O."/>
            <person name="Lalanne C."/>
            <person name="Gautier V."/>
            <person name="Ament-Velasquez S.L."/>
            <person name="Kruys A."/>
            <person name="Hutchinson M.I."/>
            <person name="Powell A.J."/>
            <person name="Barry K."/>
            <person name="Miller A.N."/>
            <person name="Grigoriev I.V."/>
            <person name="Debuchy R."/>
            <person name="Gladieux P."/>
            <person name="Hiltunen Thoren M."/>
            <person name="Johannesson H."/>
        </authorList>
    </citation>
    <scope>NUCLEOTIDE SEQUENCE</scope>
    <source>
        <strain evidence="2">CBS 508.74</strain>
    </source>
</reference>
<organism evidence="2 3">
    <name type="scientific">Canariomyces notabilis</name>
    <dbReference type="NCBI Taxonomy" id="2074819"/>
    <lineage>
        <taxon>Eukaryota</taxon>
        <taxon>Fungi</taxon>
        <taxon>Dikarya</taxon>
        <taxon>Ascomycota</taxon>
        <taxon>Pezizomycotina</taxon>
        <taxon>Sordariomycetes</taxon>
        <taxon>Sordariomycetidae</taxon>
        <taxon>Sordariales</taxon>
        <taxon>Chaetomiaceae</taxon>
        <taxon>Canariomyces</taxon>
    </lineage>
</organism>
<dbReference type="EMBL" id="MU853357">
    <property type="protein sequence ID" value="KAK4109255.1"/>
    <property type="molecule type" value="Genomic_DNA"/>
</dbReference>
<feature type="compositionally biased region" description="Polar residues" evidence="1">
    <location>
        <begin position="205"/>
        <end position="216"/>
    </location>
</feature>
<feature type="region of interest" description="Disordered" evidence="1">
    <location>
        <begin position="244"/>
        <end position="263"/>
    </location>
</feature>
<proteinExistence type="predicted"/>
<evidence type="ECO:0000256" key="1">
    <source>
        <dbReference type="SAM" id="MobiDB-lite"/>
    </source>
</evidence>
<gene>
    <name evidence="2" type="ORF">N656DRAFT_783152</name>
</gene>
<sequence>MASQPDARVLEEILKTLQRLETCLDGRTNVNTLGTTDVSSISTSTHATSSWRDRSSRRPSHSSSSSQGPGHHDQLGSPITPSYSYDAQSAVSAYKASIAELRKRFEFIDDGSSGIIGDTPDATSNTNVQPAVGLGLYENEQGAASDDEYEYDMVYTESAYSQFPSRLDLGNSGEKELPPLPDSAQLRDYSLAGTASRFKTEDQQQKPGTLDAQSRQEPPHAQDGPSQVRQGTPLHQSVQGFRYDEQPDSGAASNPSASRQHEWKSVIRRRHDRVEMAYFAWNRFKASLCSSWWFISQDRKANKCERRRLRNALTPDAAVLRLETTSTTEGTMVSRLTRSIARRLKVGKMESWLRGSVDKVA</sequence>
<feature type="region of interest" description="Disordered" evidence="1">
    <location>
        <begin position="166"/>
        <end position="185"/>
    </location>
</feature>
<dbReference type="AlphaFoldDB" id="A0AAN6T8L9"/>
<dbReference type="Proteomes" id="UP001302812">
    <property type="component" value="Unassembled WGS sequence"/>
</dbReference>
<protein>
    <submittedName>
        <fullName evidence="2">Uncharacterized protein</fullName>
    </submittedName>
</protein>
<evidence type="ECO:0000313" key="2">
    <source>
        <dbReference type="EMBL" id="KAK4109255.1"/>
    </source>
</evidence>
<name>A0AAN6T8L9_9PEZI</name>
<feature type="region of interest" description="Disordered" evidence="1">
    <location>
        <begin position="28"/>
        <end position="81"/>
    </location>
</feature>
<dbReference type="GeneID" id="89940014"/>
<reference evidence="2" key="2">
    <citation type="submission" date="2023-05" db="EMBL/GenBank/DDBJ databases">
        <authorList>
            <consortium name="Lawrence Berkeley National Laboratory"/>
            <person name="Steindorff A."/>
            <person name="Hensen N."/>
            <person name="Bonometti L."/>
            <person name="Westerberg I."/>
            <person name="Brannstrom I.O."/>
            <person name="Guillou S."/>
            <person name="Cros-Aarteil S."/>
            <person name="Calhoun S."/>
            <person name="Haridas S."/>
            <person name="Kuo A."/>
            <person name="Mondo S."/>
            <person name="Pangilinan J."/>
            <person name="Riley R."/>
            <person name="Labutti K."/>
            <person name="Andreopoulos B."/>
            <person name="Lipzen A."/>
            <person name="Chen C."/>
            <person name="Yanf M."/>
            <person name="Daum C."/>
            <person name="Ng V."/>
            <person name="Clum A."/>
            <person name="Ohm R."/>
            <person name="Martin F."/>
            <person name="Silar P."/>
            <person name="Natvig D."/>
            <person name="Lalanne C."/>
            <person name="Gautier V."/>
            <person name="Ament-Velasquez S.L."/>
            <person name="Kruys A."/>
            <person name="Hutchinson M.I."/>
            <person name="Powell A.J."/>
            <person name="Barry K."/>
            <person name="Miller A.N."/>
            <person name="Grigoriev I.V."/>
            <person name="Debuchy R."/>
            <person name="Gladieux P."/>
            <person name="Thoren M.H."/>
            <person name="Johannesson H."/>
        </authorList>
    </citation>
    <scope>NUCLEOTIDE SEQUENCE</scope>
    <source>
        <strain evidence="2">CBS 508.74</strain>
    </source>
</reference>
<feature type="compositionally biased region" description="Polar residues" evidence="1">
    <location>
        <begin position="28"/>
        <end position="38"/>
    </location>
</feature>
<evidence type="ECO:0000313" key="3">
    <source>
        <dbReference type="Proteomes" id="UP001302812"/>
    </source>
</evidence>
<feature type="region of interest" description="Disordered" evidence="1">
    <location>
        <begin position="195"/>
        <end position="232"/>
    </location>
</feature>
<feature type="compositionally biased region" description="Low complexity" evidence="1">
    <location>
        <begin position="39"/>
        <end position="50"/>
    </location>
</feature>
<accession>A0AAN6T8L9</accession>
<comment type="caution">
    <text evidence="2">The sequence shown here is derived from an EMBL/GenBank/DDBJ whole genome shotgun (WGS) entry which is preliminary data.</text>
</comment>
<keyword evidence="3" id="KW-1185">Reference proteome</keyword>
<dbReference type="RefSeq" id="XP_064666825.1">
    <property type="nucleotide sequence ID" value="XM_064815889.1"/>
</dbReference>